<dbReference type="EMBL" id="CACVBM020000665">
    <property type="protein sequence ID" value="CAA7021877.1"/>
    <property type="molecule type" value="Genomic_DNA"/>
</dbReference>
<name>A0A6D2I2C4_9BRAS</name>
<evidence type="ECO:0000256" key="6">
    <source>
        <dbReference type="ARBA" id="ARBA00022918"/>
    </source>
</evidence>
<dbReference type="InterPro" id="IPR041373">
    <property type="entry name" value="RT_RNaseH"/>
</dbReference>
<dbReference type="Proteomes" id="UP000467841">
    <property type="component" value="Unassembled WGS sequence"/>
</dbReference>
<accession>A0A6D2I2C4</accession>
<evidence type="ECO:0000256" key="1">
    <source>
        <dbReference type="ARBA" id="ARBA00022679"/>
    </source>
</evidence>
<dbReference type="InterPro" id="IPR043502">
    <property type="entry name" value="DNA/RNA_pol_sf"/>
</dbReference>
<dbReference type="OrthoDB" id="111931at2759"/>
<evidence type="ECO:0000256" key="4">
    <source>
        <dbReference type="ARBA" id="ARBA00022759"/>
    </source>
</evidence>
<evidence type="ECO:0000313" key="9">
    <source>
        <dbReference type="Proteomes" id="UP000467841"/>
    </source>
</evidence>
<feature type="domain" description="Reverse transcriptase RNase H-like" evidence="7">
    <location>
        <begin position="1"/>
        <end position="45"/>
    </location>
</feature>
<proteinExistence type="predicted"/>
<dbReference type="AlphaFoldDB" id="A0A6D2I2C4"/>
<evidence type="ECO:0000256" key="5">
    <source>
        <dbReference type="ARBA" id="ARBA00022801"/>
    </source>
</evidence>
<evidence type="ECO:0000259" key="7">
    <source>
        <dbReference type="Pfam" id="PF17917"/>
    </source>
</evidence>
<dbReference type="GO" id="GO:0016787">
    <property type="term" value="F:hydrolase activity"/>
    <property type="evidence" value="ECO:0007669"/>
    <property type="project" value="UniProtKB-KW"/>
</dbReference>
<organism evidence="8 9">
    <name type="scientific">Microthlaspi erraticum</name>
    <dbReference type="NCBI Taxonomy" id="1685480"/>
    <lineage>
        <taxon>Eukaryota</taxon>
        <taxon>Viridiplantae</taxon>
        <taxon>Streptophyta</taxon>
        <taxon>Embryophyta</taxon>
        <taxon>Tracheophyta</taxon>
        <taxon>Spermatophyta</taxon>
        <taxon>Magnoliopsida</taxon>
        <taxon>eudicotyledons</taxon>
        <taxon>Gunneridae</taxon>
        <taxon>Pentapetalae</taxon>
        <taxon>rosids</taxon>
        <taxon>malvids</taxon>
        <taxon>Brassicales</taxon>
        <taxon>Brassicaceae</taxon>
        <taxon>Coluteocarpeae</taxon>
        <taxon>Microthlaspi</taxon>
    </lineage>
</organism>
<sequence>MGCVLIQERKVIAYTSRQWQGSERNRPTHDLELGAVVFALKIWRCDSAREQDVEGLVSEISTLRLCVILHEPFDVEHGTMLHGSNDAVVRIDGRWKGMGRPRGFASQFGSSLSRAQSYIGDGVLRGSTSGPMVPWSADVRGLGRRVTTCAVTAVWTSLH</sequence>
<evidence type="ECO:0000256" key="2">
    <source>
        <dbReference type="ARBA" id="ARBA00022695"/>
    </source>
</evidence>
<keyword evidence="5" id="KW-0378">Hydrolase</keyword>
<evidence type="ECO:0000256" key="3">
    <source>
        <dbReference type="ARBA" id="ARBA00022722"/>
    </source>
</evidence>
<keyword evidence="4" id="KW-0255">Endonuclease</keyword>
<comment type="caution">
    <text evidence="8">The sequence shown here is derived from an EMBL/GenBank/DDBJ whole genome shotgun (WGS) entry which is preliminary data.</text>
</comment>
<keyword evidence="6" id="KW-0695">RNA-directed DNA polymerase</keyword>
<dbReference type="GO" id="GO:0003964">
    <property type="term" value="F:RNA-directed DNA polymerase activity"/>
    <property type="evidence" value="ECO:0007669"/>
    <property type="project" value="UniProtKB-KW"/>
</dbReference>
<keyword evidence="9" id="KW-1185">Reference proteome</keyword>
<dbReference type="SUPFAM" id="SSF56672">
    <property type="entry name" value="DNA/RNA polymerases"/>
    <property type="match status" value="1"/>
</dbReference>
<keyword evidence="1" id="KW-0808">Transferase</keyword>
<gene>
    <name evidence="8" type="ORF">MERR_LOCUS9112</name>
</gene>
<keyword evidence="3" id="KW-0540">Nuclease</keyword>
<evidence type="ECO:0000313" key="8">
    <source>
        <dbReference type="EMBL" id="CAA7021877.1"/>
    </source>
</evidence>
<dbReference type="GO" id="GO:0004519">
    <property type="term" value="F:endonuclease activity"/>
    <property type="evidence" value="ECO:0007669"/>
    <property type="project" value="UniProtKB-KW"/>
</dbReference>
<reference evidence="8" key="1">
    <citation type="submission" date="2020-01" db="EMBL/GenBank/DDBJ databases">
        <authorList>
            <person name="Mishra B."/>
        </authorList>
    </citation>
    <scope>NUCLEOTIDE SEQUENCE [LARGE SCALE GENOMIC DNA]</scope>
</reference>
<keyword evidence="2" id="KW-0548">Nucleotidyltransferase</keyword>
<dbReference type="Pfam" id="PF17917">
    <property type="entry name" value="RT_RNaseH"/>
    <property type="match status" value="1"/>
</dbReference>
<protein>
    <recommendedName>
        <fullName evidence="7">Reverse transcriptase RNase H-like domain-containing protein</fullName>
    </recommendedName>
</protein>